<name>A0ACC2EK16_DIPCM</name>
<organism evidence="1 2">
    <name type="scientific">Diphasiastrum complanatum</name>
    <name type="common">Issler's clubmoss</name>
    <name type="synonym">Lycopodium complanatum</name>
    <dbReference type="NCBI Taxonomy" id="34168"/>
    <lineage>
        <taxon>Eukaryota</taxon>
        <taxon>Viridiplantae</taxon>
        <taxon>Streptophyta</taxon>
        <taxon>Embryophyta</taxon>
        <taxon>Tracheophyta</taxon>
        <taxon>Lycopodiopsida</taxon>
        <taxon>Lycopodiales</taxon>
        <taxon>Lycopodiaceae</taxon>
        <taxon>Lycopodioideae</taxon>
        <taxon>Diphasiastrum</taxon>
    </lineage>
</organism>
<comment type="caution">
    <text evidence="1">The sequence shown here is derived from an EMBL/GenBank/DDBJ whole genome shotgun (WGS) entry which is preliminary data.</text>
</comment>
<evidence type="ECO:0000313" key="1">
    <source>
        <dbReference type="EMBL" id="KAJ7566821.1"/>
    </source>
</evidence>
<dbReference type="EMBL" id="CM055093">
    <property type="protein sequence ID" value="KAJ7566821.1"/>
    <property type="molecule type" value="Genomic_DNA"/>
</dbReference>
<protein>
    <submittedName>
        <fullName evidence="1">Uncharacterized protein</fullName>
    </submittedName>
</protein>
<dbReference type="Proteomes" id="UP001162992">
    <property type="component" value="Chromosome 2"/>
</dbReference>
<reference evidence="2" key="1">
    <citation type="journal article" date="2024" name="Proc. Natl. Acad. Sci. U.S.A.">
        <title>Extraordinary preservation of gene collinearity over three hundred million years revealed in homosporous lycophytes.</title>
        <authorList>
            <person name="Li C."/>
            <person name="Wickell D."/>
            <person name="Kuo L.Y."/>
            <person name="Chen X."/>
            <person name="Nie B."/>
            <person name="Liao X."/>
            <person name="Peng D."/>
            <person name="Ji J."/>
            <person name="Jenkins J."/>
            <person name="Williams M."/>
            <person name="Shu S."/>
            <person name="Plott C."/>
            <person name="Barry K."/>
            <person name="Rajasekar S."/>
            <person name="Grimwood J."/>
            <person name="Han X."/>
            <person name="Sun S."/>
            <person name="Hou Z."/>
            <person name="He W."/>
            <person name="Dai G."/>
            <person name="Sun C."/>
            <person name="Schmutz J."/>
            <person name="Leebens-Mack J.H."/>
            <person name="Li F.W."/>
            <person name="Wang L."/>
        </authorList>
    </citation>
    <scope>NUCLEOTIDE SEQUENCE [LARGE SCALE GENOMIC DNA]</scope>
    <source>
        <strain evidence="2">cv. PW_Plant_1</strain>
    </source>
</reference>
<sequence>MSSESDKDSANGPNYAGWVYHLGSNSVGYQFCHARYLVIEGKYARIYKRDPSDHPEQKPIRQGVVGQYLMVEDIGRQIYHGRVLYVFRIYSRVDHTKQGQLACTSAEEVDKWMTAFQHAKEEAEDDLDKQSSRRFMNSESEFKLNGPRKNIRSYARGLNKLIYIGRGPGSLLRRPSMVAQEPDSDDFYSKGKSDAVEQADWRCFRTVNGLRIFEDVSVSKSEKGTIMKSVGVVEASPDLIFETIMCLDKSLRHQWDTLTGELELVEHIDGHSDIVYGTFDPKYFKRWNSFFSSKRDYLFSRYWRRDQDGSYYIAQISATHEKRPQKKEFRRLLLNPGIWEITPLPSKPGTTAPRSLVTQIMEITSTGWGRWKTSHYSKFHSTVPYVLLCRTAGLREYFAAENEIHTLNDHPSTITVPKVAKQAEVGSHQCEAPETNEQFYDAIMADDPNEDDDSSDEDEKEPLNKTGNHQFRKATWTVMLGRSKKHTPADGEFLENSPTVQIDASAFRGSLWPAANGKDSNCWADPGGKGFMVRGKTYNKDYMKIPGGDPLLKLLAVDWYQTDEKIEMIAKHTECMVQSEAGKKLPFILVINLQVPARPNYSLVFYFGSNRPIRPGSLLDKFVNGDDAFRNSRFKLIPSIVEGYWVVKRAVGTKACLLGRAVTCHYLREENFLEIDVDIGSSSVARGVIGLVLGYVTNIVVDLAILIEAKDEKELPEYLLGTIRISRVNPDLAKPFQKYGLARKTDYHISEINQ</sequence>
<keyword evidence="2" id="KW-1185">Reference proteome</keyword>
<gene>
    <name evidence="1" type="ORF">O6H91_02G120000</name>
</gene>
<proteinExistence type="predicted"/>
<accession>A0ACC2EK16</accession>
<evidence type="ECO:0000313" key="2">
    <source>
        <dbReference type="Proteomes" id="UP001162992"/>
    </source>
</evidence>